<evidence type="ECO:0000256" key="4">
    <source>
        <dbReference type="ARBA" id="ARBA00022827"/>
    </source>
</evidence>
<dbReference type="PANTHER" id="PTHR11530:SF25">
    <property type="entry name" value="FAD DEPENDENT OXIDOREDUCTASE DOMAIN-CONTAINING PROTEIN"/>
    <property type="match status" value="1"/>
</dbReference>
<dbReference type="GO" id="GO:0003884">
    <property type="term" value="F:D-amino-acid oxidase activity"/>
    <property type="evidence" value="ECO:0007669"/>
    <property type="project" value="InterPro"/>
</dbReference>
<dbReference type="PIRSF" id="PIRSF000189">
    <property type="entry name" value="D-aa_oxidase"/>
    <property type="match status" value="1"/>
</dbReference>
<dbReference type="OrthoDB" id="2015447at2759"/>
<feature type="binding site" evidence="6">
    <location>
        <begin position="67"/>
        <end position="68"/>
    </location>
    <ligand>
        <name>FAD</name>
        <dbReference type="ChEBI" id="CHEBI:57692"/>
    </ligand>
</feature>
<keyword evidence="5" id="KW-0560">Oxidoreductase</keyword>
<comment type="cofactor">
    <cofactor evidence="1 6">
        <name>FAD</name>
        <dbReference type="ChEBI" id="CHEBI:57692"/>
    </cofactor>
</comment>
<evidence type="ECO:0000259" key="8">
    <source>
        <dbReference type="Pfam" id="PF01266"/>
    </source>
</evidence>
<dbReference type="SUPFAM" id="SSF51971">
    <property type="entry name" value="Nucleotide-binding domain"/>
    <property type="match status" value="1"/>
</dbReference>
<feature type="binding site" evidence="6">
    <location>
        <position position="391"/>
    </location>
    <ligand>
        <name>D-dopa</name>
        <dbReference type="ChEBI" id="CHEBI:149689"/>
    </ligand>
</feature>
<accession>A0A0U5G544</accession>
<keyword evidence="4 6" id="KW-0274">FAD</keyword>
<dbReference type="AlphaFoldDB" id="A0A0U5G544"/>
<dbReference type="Proteomes" id="UP000054771">
    <property type="component" value="Unassembled WGS sequence"/>
</dbReference>
<dbReference type="STRING" id="454130.A0A0U5G544"/>
<dbReference type="SUPFAM" id="SSF54373">
    <property type="entry name" value="FAD-linked reductases, C-terminal domain"/>
    <property type="match status" value="1"/>
</dbReference>
<evidence type="ECO:0000256" key="1">
    <source>
        <dbReference type="ARBA" id="ARBA00001974"/>
    </source>
</evidence>
<feature type="transmembrane region" description="Helical" evidence="7">
    <location>
        <begin position="25"/>
        <end position="44"/>
    </location>
</feature>
<proteinExistence type="inferred from homology"/>
<dbReference type="InterPro" id="IPR006076">
    <property type="entry name" value="FAD-dep_OxRdtase"/>
</dbReference>
<dbReference type="EMBL" id="CDMC01000004">
    <property type="protein sequence ID" value="CEL04639.1"/>
    <property type="molecule type" value="Genomic_DNA"/>
</dbReference>
<dbReference type="GO" id="GO:0005737">
    <property type="term" value="C:cytoplasm"/>
    <property type="evidence" value="ECO:0007669"/>
    <property type="project" value="TreeGrafter"/>
</dbReference>
<dbReference type="GO" id="GO:0071949">
    <property type="term" value="F:FAD binding"/>
    <property type="evidence" value="ECO:0007669"/>
    <property type="project" value="InterPro"/>
</dbReference>
<dbReference type="Gene3D" id="3.40.50.720">
    <property type="entry name" value="NAD(P)-binding Rossmann-like Domain"/>
    <property type="match status" value="1"/>
</dbReference>
<comment type="similarity">
    <text evidence="2">Belongs to the DAMOX/DASOX family.</text>
</comment>
<evidence type="ECO:0000256" key="3">
    <source>
        <dbReference type="ARBA" id="ARBA00022630"/>
    </source>
</evidence>
<reference evidence="10" key="1">
    <citation type="journal article" date="2016" name="Genome Announc.">
        <title>Draft genome sequences of fungus Aspergillus calidoustus.</title>
        <authorList>
            <person name="Horn F."/>
            <person name="Linde J."/>
            <person name="Mattern D.J."/>
            <person name="Walther G."/>
            <person name="Guthke R."/>
            <person name="Scherlach K."/>
            <person name="Martin K."/>
            <person name="Brakhage A.A."/>
            <person name="Petzke L."/>
            <person name="Valiante V."/>
        </authorList>
    </citation>
    <scope>NUCLEOTIDE SEQUENCE [LARGE SCALE GENOMIC DNA]</scope>
    <source>
        <strain evidence="10">SF006504</strain>
    </source>
</reference>
<dbReference type="Pfam" id="PF01266">
    <property type="entry name" value="DAO"/>
    <property type="match status" value="1"/>
</dbReference>
<keyword evidence="7" id="KW-0472">Membrane</keyword>
<keyword evidence="7" id="KW-0812">Transmembrane</keyword>
<feature type="domain" description="FAD dependent oxidoreductase" evidence="8">
    <location>
        <begin position="26"/>
        <end position="402"/>
    </location>
</feature>
<feature type="binding site" evidence="6">
    <location>
        <position position="232"/>
    </location>
    <ligand>
        <name>FAD</name>
        <dbReference type="ChEBI" id="CHEBI:57692"/>
    </ligand>
</feature>
<keyword evidence="7" id="KW-1133">Transmembrane helix</keyword>
<sequence length="436" mass="47556">MPSLTLWKDLSPEDAPLHPPSVSSARILIIGGGVIGLTTAWALLDRGYSVTIVSKEWASQTSKQRLTSQIAGALWEYPPAVCGHHTDTISLINSKRWCMVSYCIWSAIVGNPALSDAAGVRMKPADFFFTHKIAEDAAVQAKVQEMRSDGVHGLVHDPGLICVNGINPAYGIVDAFEVLAPVIDTDTCMSWLTSLVQKKGADLQTQTISGDLFAQESELRARFSADAIVNATGLDASDLSSDKTCYPIRGALVRLLNDGTDFPKIEKALVVPAAAGSDQMPSSDSNLDPRSSNEIIFLVPRNDNILVLGGITEPNEWELDLSLESPVIQRMRSRCESFLPMLKKARLDPEYPLAQGLRPFRKKNVRVERELRKHGDGEVPSRIVHSYGHGGAGWSLSFGCAGDVVTLVEEALQGLPPVSMDDLFLQRKKEREQSKL</sequence>
<evidence type="ECO:0000256" key="6">
    <source>
        <dbReference type="PIRSR" id="PIRSR000189-1"/>
    </source>
</evidence>
<name>A0A0U5G544_ASPCI</name>
<dbReference type="OMA" id="FHWGMEL"/>
<keyword evidence="10" id="KW-1185">Reference proteome</keyword>
<gene>
    <name evidence="9" type="ORF">ASPCAL05767</name>
</gene>
<dbReference type="GO" id="GO:0019478">
    <property type="term" value="P:D-amino acid catabolic process"/>
    <property type="evidence" value="ECO:0007669"/>
    <property type="project" value="TreeGrafter"/>
</dbReference>
<feature type="binding site" evidence="6">
    <location>
        <position position="358"/>
    </location>
    <ligand>
        <name>D-dopa</name>
        <dbReference type="ChEBI" id="CHEBI:149689"/>
    </ligand>
</feature>
<dbReference type="InterPro" id="IPR023209">
    <property type="entry name" value="DAO"/>
</dbReference>
<keyword evidence="3" id="KW-0285">Flavoprotein</keyword>
<evidence type="ECO:0000313" key="9">
    <source>
        <dbReference type="EMBL" id="CEL04639.1"/>
    </source>
</evidence>
<evidence type="ECO:0000256" key="7">
    <source>
        <dbReference type="SAM" id="Phobius"/>
    </source>
</evidence>
<organism evidence="9 10">
    <name type="scientific">Aspergillus calidoustus</name>
    <dbReference type="NCBI Taxonomy" id="454130"/>
    <lineage>
        <taxon>Eukaryota</taxon>
        <taxon>Fungi</taxon>
        <taxon>Dikarya</taxon>
        <taxon>Ascomycota</taxon>
        <taxon>Pezizomycotina</taxon>
        <taxon>Eurotiomycetes</taxon>
        <taxon>Eurotiomycetidae</taxon>
        <taxon>Eurotiales</taxon>
        <taxon>Aspergillaceae</taxon>
        <taxon>Aspergillus</taxon>
        <taxon>Aspergillus subgen. Nidulantes</taxon>
    </lineage>
</organism>
<protein>
    <recommendedName>
        <fullName evidence="8">FAD dependent oxidoreductase domain-containing protein</fullName>
    </recommendedName>
</protein>
<dbReference type="Gene3D" id="3.30.9.10">
    <property type="entry name" value="D-Amino Acid Oxidase, subunit A, domain 2"/>
    <property type="match status" value="1"/>
</dbReference>
<evidence type="ECO:0000313" key="10">
    <source>
        <dbReference type="Proteomes" id="UP000054771"/>
    </source>
</evidence>
<evidence type="ECO:0000256" key="5">
    <source>
        <dbReference type="ARBA" id="ARBA00023002"/>
    </source>
</evidence>
<dbReference type="PANTHER" id="PTHR11530">
    <property type="entry name" value="D-AMINO ACID OXIDASE"/>
    <property type="match status" value="1"/>
</dbReference>
<evidence type="ECO:0000256" key="2">
    <source>
        <dbReference type="ARBA" id="ARBA00006730"/>
    </source>
</evidence>